<protein>
    <submittedName>
        <fullName evidence="2">Uncharacterized protein</fullName>
    </submittedName>
</protein>
<accession>A0ABV0A3W4</accession>
<comment type="caution">
    <text evidence="2">The sequence shown here is derived from an EMBL/GenBank/DDBJ whole genome shotgun (WGS) entry which is preliminary data.</text>
</comment>
<keyword evidence="3" id="KW-1185">Reference proteome</keyword>
<organism evidence="2 3">
    <name type="scientific">Methylobacterium ajmalii</name>
    <dbReference type="NCBI Taxonomy" id="2738439"/>
    <lineage>
        <taxon>Bacteria</taxon>
        <taxon>Pseudomonadati</taxon>
        <taxon>Pseudomonadota</taxon>
        <taxon>Alphaproteobacteria</taxon>
        <taxon>Hyphomicrobiales</taxon>
        <taxon>Methylobacteriaceae</taxon>
        <taxon>Methylobacterium</taxon>
    </lineage>
</organism>
<name>A0ABV0A3W4_9HYPH</name>
<feature type="region of interest" description="Disordered" evidence="1">
    <location>
        <begin position="44"/>
        <end position="107"/>
    </location>
</feature>
<feature type="compositionally biased region" description="Basic and acidic residues" evidence="1">
    <location>
        <begin position="19"/>
        <end position="32"/>
    </location>
</feature>
<feature type="compositionally biased region" description="Pro residues" evidence="1">
    <location>
        <begin position="76"/>
        <end position="86"/>
    </location>
</feature>
<sequence>MNPIQKPDRGSAFGAGWKARRDAARKRELSNDKMAEIRAERARHYAAQAAGKPVAVEPAPETFDMRPEEERKANPRPAPAPAPAPEQKPVRKAKRLETTDDGAVFEE</sequence>
<proteinExistence type="predicted"/>
<feature type="region of interest" description="Disordered" evidence="1">
    <location>
        <begin position="1"/>
        <end position="32"/>
    </location>
</feature>
<evidence type="ECO:0000256" key="1">
    <source>
        <dbReference type="SAM" id="MobiDB-lite"/>
    </source>
</evidence>
<reference evidence="2 3" key="1">
    <citation type="journal article" date="2023" name="PLoS ONE">
        <title>Complete genome assembly of Hawai'i environmental nontuberculous mycobacteria reveals unexpected co-isolation with methylobacteria.</title>
        <authorList>
            <person name="Hendrix J."/>
            <person name="Epperson L.E."/>
            <person name="Tong E.I."/>
            <person name="Chan Y.L."/>
            <person name="Hasan N.A."/>
            <person name="Dawrs S.N."/>
            <person name="Norton G.J."/>
            <person name="Virdi R."/>
            <person name="Crooks J.L."/>
            <person name="Chan E.D."/>
            <person name="Honda J.R."/>
            <person name="Strong M."/>
        </authorList>
    </citation>
    <scope>NUCLEOTIDE SEQUENCE [LARGE SCALE GENOMIC DNA]</scope>
    <source>
        <strain evidence="2 3">NJH_HI04-1</strain>
    </source>
</reference>
<feature type="compositionally biased region" description="Basic and acidic residues" evidence="1">
    <location>
        <begin position="63"/>
        <end position="73"/>
    </location>
</feature>
<dbReference type="Proteomes" id="UP001407347">
    <property type="component" value="Unassembled WGS sequence"/>
</dbReference>
<evidence type="ECO:0000313" key="3">
    <source>
        <dbReference type="Proteomes" id="UP001407347"/>
    </source>
</evidence>
<evidence type="ECO:0000313" key="2">
    <source>
        <dbReference type="EMBL" id="MEN3238533.1"/>
    </source>
</evidence>
<dbReference type="EMBL" id="JAQYXP010000006">
    <property type="protein sequence ID" value="MEN3238533.1"/>
    <property type="molecule type" value="Genomic_DNA"/>
</dbReference>
<dbReference type="RefSeq" id="WP_346013667.1">
    <property type="nucleotide sequence ID" value="NZ_JAQYXP010000006.1"/>
</dbReference>
<gene>
    <name evidence="2" type="ORF">PUR29_34405</name>
</gene>